<reference evidence="2" key="1">
    <citation type="submission" date="2021-01" db="EMBL/GenBank/DDBJ databases">
        <title>Intestinitalea alba gen. nov., sp. nov., a novel genus of the family Enterobacteriaceae, isolated from the gut of the plastic-eating mealworm Tenebrio molitor L.</title>
        <authorList>
            <person name="Yang Y."/>
        </authorList>
    </citation>
    <scope>NUCLEOTIDE SEQUENCE</scope>
    <source>
        <strain evidence="2">BIT-L3</strain>
    </source>
</reference>
<dbReference type="GO" id="GO:0008408">
    <property type="term" value="F:3'-5' exonuclease activity"/>
    <property type="evidence" value="ECO:0007669"/>
    <property type="project" value="InterPro"/>
</dbReference>
<organism evidence="2 3">
    <name type="scientific">Tenebrionibacter intestinalis</name>
    <dbReference type="NCBI Taxonomy" id="2799638"/>
    <lineage>
        <taxon>Bacteria</taxon>
        <taxon>Pseudomonadati</taxon>
        <taxon>Pseudomonadota</taxon>
        <taxon>Gammaproteobacteria</taxon>
        <taxon>Enterobacterales</taxon>
        <taxon>Enterobacteriaceae</taxon>
        <taxon>Tenebrionibacter/Tenebrionicola group</taxon>
        <taxon>Tenebrionibacter</taxon>
    </lineage>
</organism>
<dbReference type="GO" id="GO:0006260">
    <property type="term" value="P:DNA replication"/>
    <property type="evidence" value="ECO:0007669"/>
    <property type="project" value="UniProtKB-KW"/>
</dbReference>
<dbReference type="InterPro" id="IPR004615">
    <property type="entry name" value="DNA_pol_III_psi"/>
</dbReference>
<dbReference type="SUPFAM" id="SSF102220">
    <property type="entry name" value="DNA polymerase III psi subunit"/>
    <property type="match status" value="1"/>
</dbReference>
<keyword evidence="1" id="KW-0808">Transferase</keyword>
<gene>
    <name evidence="2" type="ORF">JJB97_10005</name>
</gene>
<dbReference type="Proteomes" id="UP000659047">
    <property type="component" value="Unassembled WGS sequence"/>
</dbReference>
<keyword evidence="1" id="KW-0235">DNA replication</keyword>
<comment type="function">
    <text evidence="1">Part of the beta sliding clamp loading complex, which hydrolyzes ATP to load the beta clamp onto primed DNA to form the DNA replication pre-initiation complex. DNA polymerase III is a complex, multichain enzyme responsible for most of the replicative synthesis in bacteria. This DNA polymerase also exhibits 3' to 5' exonuclease activity.</text>
</comment>
<comment type="caution">
    <text evidence="2">The sequence shown here is derived from an EMBL/GenBank/DDBJ whole genome shotgun (WGS) entry which is preliminary data.</text>
</comment>
<accession>A0A8K0V283</accession>
<keyword evidence="1" id="KW-0239">DNA-directed DNA polymerase</keyword>
<name>A0A8K0V283_9ENTR</name>
<sequence>MTDRRDWQLQQLGIVRWTLRRPAALQGEVALTLPDTLRLVVVAATLPRLTDPLVADVLRALTLDAEQVMLLTPERAAMLPEGRRCNSWLMGVETDLVLSGARLLSPDPGELQRSAQARAALWRQICEYEQYFFS</sequence>
<dbReference type="GO" id="GO:0003887">
    <property type="term" value="F:DNA-directed DNA polymerase activity"/>
    <property type="evidence" value="ECO:0007669"/>
    <property type="project" value="UniProtKB-KW"/>
</dbReference>
<keyword evidence="1" id="KW-0548">Nucleotidyltransferase</keyword>
<dbReference type="Gene3D" id="3.40.50.10220">
    <property type="entry name" value="DNA polymerase III, psi subunit"/>
    <property type="match status" value="1"/>
</dbReference>
<dbReference type="EMBL" id="JAEPBH010000023">
    <property type="protein sequence ID" value="MBK4715658.1"/>
    <property type="molecule type" value="Genomic_DNA"/>
</dbReference>
<dbReference type="RefSeq" id="WP_238713875.1">
    <property type="nucleotide sequence ID" value="NZ_JAEPBH010000023.1"/>
</dbReference>
<dbReference type="Pfam" id="PF03603">
    <property type="entry name" value="DNA_III_psi"/>
    <property type="match status" value="1"/>
</dbReference>
<evidence type="ECO:0000256" key="1">
    <source>
        <dbReference type="PIRNR" id="PIRNR029225"/>
    </source>
</evidence>
<evidence type="ECO:0000313" key="2">
    <source>
        <dbReference type="EMBL" id="MBK4715658.1"/>
    </source>
</evidence>
<keyword evidence="3" id="KW-1185">Reference proteome</keyword>
<evidence type="ECO:0000313" key="3">
    <source>
        <dbReference type="Proteomes" id="UP000659047"/>
    </source>
</evidence>
<proteinExistence type="predicted"/>
<dbReference type="AlphaFoldDB" id="A0A8K0V283"/>
<dbReference type="InterPro" id="IPR036654">
    <property type="entry name" value="DNA_pol_III_psi_sf"/>
</dbReference>
<protein>
    <recommendedName>
        <fullName evidence="1">DNA polymerase III subunit psi</fullName>
    </recommendedName>
</protein>
<dbReference type="PIRSF" id="PIRSF029225">
    <property type="entry name" value="DNA_pol_III_psi"/>
    <property type="match status" value="1"/>
</dbReference>